<dbReference type="Proteomes" id="UP000266669">
    <property type="component" value="Unassembled WGS sequence"/>
</dbReference>
<reference evidence="2" key="1">
    <citation type="submission" date="2018-05" db="EMBL/GenBank/DDBJ databases">
        <title>Leptospira yasudae sp. nov. and Leptospira stimsonii sp. nov., two pathogenic species of the genus Leptospira isolated from environmental sources.</title>
        <authorList>
            <person name="Casanovas-Massana A."/>
            <person name="Hamond C."/>
            <person name="Santos L.A."/>
            <person name="Hacker K.P."/>
            <person name="Balassiano I."/>
            <person name="Medeiros M.A."/>
            <person name="Reis M.G."/>
            <person name="Ko A.I."/>
            <person name="Wunder E.A."/>
        </authorList>
    </citation>
    <scope>NUCLEOTIDE SEQUENCE [LARGE SCALE GENOMIC DNA]</scope>
    <source>
        <strain evidence="2">AMB6-RJ</strain>
    </source>
</reference>
<accession>A0A8B3CP57</accession>
<organism evidence="1 2">
    <name type="scientific">Leptospira stimsonii</name>
    <dbReference type="NCBI Taxonomy" id="2202203"/>
    <lineage>
        <taxon>Bacteria</taxon>
        <taxon>Pseudomonadati</taxon>
        <taxon>Spirochaetota</taxon>
        <taxon>Spirochaetia</taxon>
        <taxon>Leptospirales</taxon>
        <taxon>Leptospiraceae</taxon>
        <taxon>Leptospira</taxon>
    </lineage>
</organism>
<dbReference type="AlphaFoldDB" id="A0A8B3CP57"/>
<comment type="caution">
    <text evidence="1">The sequence shown here is derived from an EMBL/GenBank/DDBJ whole genome shotgun (WGS) entry which is preliminary data.</text>
</comment>
<dbReference type="EMBL" id="QHCS01000002">
    <property type="protein sequence ID" value="RHX85980.1"/>
    <property type="molecule type" value="Genomic_DNA"/>
</dbReference>
<sequence>MSLCNLREWEFPHGASGRMDPRQSDRRKLLESVSSYFFLHQESPLAKRKSRNSHVFVSLKNLSRKGIPVRKFKGSLERSASEFFRQNVLLEKSAKDRLLEFSVPKHSSFLQWIECELFC</sequence>
<gene>
    <name evidence="1" type="ORF">DLM78_08830</name>
</gene>
<evidence type="ECO:0000313" key="1">
    <source>
        <dbReference type="EMBL" id="RHX85980.1"/>
    </source>
</evidence>
<proteinExistence type="predicted"/>
<name>A0A8B3CP57_9LEPT</name>
<evidence type="ECO:0000313" key="2">
    <source>
        <dbReference type="Proteomes" id="UP000266669"/>
    </source>
</evidence>
<protein>
    <submittedName>
        <fullName evidence="1">Uncharacterized protein</fullName>
    </submittedName>
</protein>